<protein>
    <submittedName>
        <fullName evidence="1">SAM-dependent methyltransferase</fullName>
        <ecNumber evidence="1">2.1.1.-</ecNumber>
    </submittedName>
</protein>
<sequence>MVEGFVVVRPYWVPQDVDTEVPSIARAYDFVLGGAHNFAVDRELGARIEATMPGLRSGAHANRAFLGRAVRHMVDAGVRQFLDIGSGIPAVSAVHEVAQAVAPDARVVYVDRDPIAVAHSELILADNDRTGVVHADMRDVDGIFGSPAARRLLRRDEPIGLLMLLMLHWVPDEWDPHGLMRRYRDHLPAGSHLAITHITGDRDERGVAETARVLTRSKSPDQLTERGHADVLRMFGDFELVPPGLVDCPEWRPSYPVEVGGRPAEHIMFYAGVGRKTR</sequence>
<comment type="caution">
    <text evidence="1">The sequence shown here is derived from an EMBL/GenBank/DDBJ whole genome shotgun (WGS) entry which is preliminary data.</text>
</comment>
<dbReference type="SUPFAM" id="SSF53335">
    <property type="entry name" value="S-adenosyl-L-methionine-dependent methyltransferases"/>
    <property type="match status" value="1"/>
</dbReference>
<accession>A0ABW1PC86</accession>
<dbReference type="EMBL" id="JBHSQO010000036">
    <property type="protein sequence ID" value="MFC6093016.1"/>
    <property type="molecule type" value="Genomic_DNA"/>
</dbReference>
<keyword evidence="1" id="KW-0489">Methyltransferase</keyword>
<dbReference type="InterPro" id="IPR029063">
    <property type="entry name" value="SAM-dependent_MTases_sf"/>
</dbReference>
<evidence type="ECO:0000313" key="2">
    <source>
        <dbReference type="Proteomes" id="UP001596220"/>
    </source>
</evidence>
<dbReference type="InterPro" id="IPR006764">
    <property type="entry name" value="SAM_dep_MeTrfase_SAV2177_type"/>
</dbReference>
<dbReference type="PIRSF" id="PIRSF017393">
    <property type="entry name" value="MTase_SAV2177"/>
    <property type="match status" value="1"/>
</dbReference>
<dbReference type="GO" id="GO:0032259">
    <property type="term" value="P:methylation"/>
    <property type="evidence" value="ECO:0007669"/>
    <property type="project" value="UniProtKB-KW"/>
</dbReference>
<proteinExistence type="predicted"/>
<keyword evidence="1" id="KW-0808">Transferase</keyword>
<dbReference type="EC" id="2.1.1.-" evidence="1"/>
<dbReference type="GO" id="GO:0008168">
    <property type="term" value="F:methyltransferase activity"/>
    <property type="evidence" value="ECO:0007669"/>
    <property type="project" value="UniProtKB-KW"/>
</dbReference>
<keyword evidence="2" id="KW-1185">Reference proteome</keyword>
<reference evidence="2" key="1">
    <citation type="journal article" date="2019" name="Int. J. Syst. Evol. Microbiol.">
        <title>The Global Catalogue of Microorganisms (GCM) 10K type strain sequencing project: providing services to taxonomists for standard genome sequencing and annotation.</title>
        <authorList>
            <consortium name="The Broad Institute Genomics Platform"/>
            <consortium name="The Broad Institute Genome Sequencing Center for Infectious Disease"/>
            <person name="Wu L."/>
            <person name="Ma J."/>
        </authorList>
    </citation>
    <scope>NUCLEOTIDE SEQUENCE [LARGE SCALE GENOMIC DNA]</scope>
    <source>
        <strain evidence="2">CGMCC 4.7246</strain>
    </source>
</reference>
<dbReference type="Proteomes" id="UP001596220">
    <property type="component" value="Unassembled WGS sequence"/>
</dbReference>
<name>A0ABW1PC86_9PSEU</name>
<dbReference type="RefSeq" id="WP_380639785.1">
    <property type="nucleotide sequence ID" value="NZ_JBHSQO010000036.1"/>
</dbReference>
<dbReference type="Pfam" id="PF04672">
    <property type="entry name" value="Methyltransf_19"/>
    <property type="match status" value="1"/>
</dbReference>
<evidence type="ECO:0000313" key="1">
    <source>
        <dbReference type="EMBL" id="MFC6093016.1"/>
    </source>
</evidence>
<gene>
    <name evidence="1" type="ORF">ACFP3R_27420</name>
</gene>
<dbReference type="Gene3D" id="3.40.50.150">
    <property type="entry name" value="Vaccinia Virus protein VP39"/>
    <property type="match status" value="1"/>
</dbReference>
<organism evidence="1 2">
    <name type="scientific">Saccharothrix lopnurensis</name>
    <dbReference type="NCBI Taxonomy" id="1670621"/>
    <lineage>
        <taxon>Bacteria</taxon>
        <taxon>Bacillati</taxon>
        <taxon>Actinomycetota</taxon>
        <taxon>Actinomycetes</taxon>
        <taxon>Pseudonocardiales</taxon>
        <taxon>Pseudonocardiaceae</taxon>
        <taxon>Saccharothrix</taxon>
    </lineage>
</organism>
<dbReference type="CDD" id="cd02440">
    <property type="entry name" value="AdoMet_MTases"/>
    <property type="match status" value="1"/>
</dbReference>